<organism evidence="6 7">
    <name type="scientific">Candidatus Fimihabitans intestinipullorum</name>
    <dbReference type="NCBI Taxonomy" id="2840820"/>
    <lineage>
        <taxon>Bacteria</taxon>
        <taxon>Bacillati</taxon>
        <taxon>Mycoplasmatota</taxon>
        <taxon>Mycoplasmatota incertae sedis</taxon>
        <taxon>Candidatus Fimihabitans</taxon>
    </lineage>
</organism>
<sequence>MSVNKIKTYSYKMINGEKKKVPKSKDLLNHQTCKGTKYWYFHVRYSLPDGTRKQYRSAMFATHEEACKAEAQFILTHDCKKKTNTSKKTLDDKFFEYMEENTKNKESSLYNYTSDYKNGIRPFFKGGEVLITDINVYWVKSWKKWVLEHNWTHAHNQRLFCVLSNILDKAVKDEELEENVVKKQGNFTARNDQVLERKKIRYQTPKQFEEYMSVVDKLIWQAFFNFAFWHGLRKGEQQALTWNDINFEKMTVTINKTLSDKVRGGGYKITNTKNRRDRCIALADQSLPYLYKLYDYYSKMDGFNSNWFVFGGIRFLAKTTIDNNLKKYYDQLIDSKSTDYEKKHVIRLTHHEFGRHSHASLLLNLGASYGDIALRLGDTEQVIIDTYAHPYDDLKNKQMRNMLSAANIENKINSIMY</sequence>
<feature type="domain" description="Tyr recombinase" evidence="5">
    <location>
        <begin position="198"/>
        <end position="400"/>
    </location>
</feature>
<reference evidence="6" key="1">
    <citation type="submission" date="2020-10" db="EMBL/GenBank/DDBJ databases">
        <authorList>
            <person name="Gilroy R."/>
        </authorList>
    </citation>
    <scope>NUCLEOTIDE SEQUENCE</scope>
    <source>
        <strain evidence="6">CHK197-8231</strain>
    </source>
</reference>
<evidence type="ECO:0000256" key="2">
    <source>
        <dbReference type="ARBA" id="ARBA00022908"/>
    </source>
</evidence>
<evidence type="ECO:0000313" key="6">
    <source>
        <dbReference type="EMBL" id="HIU23290.1"/>
    </source>
</evidence>
<dbReference type="PROSITE" id="PS51898">
    <property type="entry name" value="TYR_RECOMBINASE"/>
    <property type="match status" value="1"/>
</dbReference>
<dbReference type="GO" id="GO:0003677">
    <property type="term" value="F:DNA binding"/>
    <property type="evidence" value="ECO:0007669"/>
    <property type="project" value="UniProtKB-KW"/>
</dbReference>
<reference evidence="6" key="2">
    <citation type="journal article" date="2021" name="PeerJ">
        <title>Extensive microbial diversity within the chicken gut microbiome revealed by metagenomics and culture.</title>
        <authorList>
            <person name="Gilroy R."/>
            <person name="Ravi A."/>
            <person name="Getino M."/>
            <person name="Pursley I."/>
            <person name="Horton D.L."/>
            <person name="Alikhan N.F."/>
            <person name="Baker D."/>
            <person name="Gharbi K."/>
            <person name="Hall N."/>
            <person name="Watson M."/>
            <person name="Adriaenssens E.M."/>
            <person name="Foster-Nyarko E."/>
            <person name="Jarju S."/>
            <person name="Secka A."/>
            <person name="Antonio M."/>
            <person name="Oren A."/>
            <person name="Chaudhuri R.R."/>
            <person name="La Ragione R."/>
            <person name="Hildebrand F."/>
            <person name="Pallen M.J."/>
        </authorList>
    </citation>
    <scope>NUCLEOTIDE SEQUENCE</scope>
    <source>
        <strain evidence="6">CHK197-8231</strain>
    </source>
</reference>
<dbReference type="PANTHER" id="PTHR30629:SF2">
    <property type="entry name" value="PROPHAGE INTEGRASE INTS-RELATED"/>
    <property type="match status" value="1"/>
</dbReference>
<gene>
    <name evidence="6" type="ORF">IAD49_06915</name>
</gene>
<dbReference type="Pfam" id="PF14657">
    <property type="entry name" value="Arm-DNA-bind_4"/>
    <property type="match status" value="1"/>
</dbReference>
<name>A0A9D1HXU3_9BACT</name>
<dbReference type="PANTHER" id="PTHR30629">
    <property type="entry name" value="PROPHAGE INTEGRASE"/>
    <property type="match status" value="1"/>
</dbReference>
<comment type="similarity">
    <text evidence="1">Belongs to the 'phage' integrase family.</text>
</comment>
<evidence type="ECO:0000256" key="3">
    <source>
        <dbReference type="ARBA" id="ARBA00023125"/>
    </source>
</evidence>
<dbReference type="GO" id="GO:0015074">
    <property type="term" value="P:DNA integration"/>
    <property type="evidence" value="ECO:0007669"/>
    <property type="project" value="UniProtKB-KW"/>
</dbReference>
<comment type="caution">
    <text evidence="6">The sequence shown here is derived from an EMBL/GenBank/DDBJ whole genome shotgun (WGS) entry which is preliminary data.</text>
</comment>
<protein>
    <submittedName>
        <fullName evidence="6">Site-specific integrase</fullName>
    </submittedName>
</protein>
<evidence type="ECO:0000256" key="4">
    <source>
        <dbReference type="ARBA" id="ARBA00023172"/>
    </source>
</evidence>
<keyword evidence="4" id="KW-0233">DNA recombination</keyword>
<keyword evidence="2" id="KW-0229">DNA integration</keyword>
<evidence type="ECO:0000256" key="1">
    <source>
        <dbReference type="ARBA" id="ARBA00008857"/>
    </source>
</evidence>
<dbReference type="GO" id="GO:0006310">
    <property type="term" value="P:DNA recombination"/>
    <property type="evidence" value="ECO:0007669"/>
    <property type="project" value="UniProtKB-KW"/>
</dbReference>
<dbReference type="Proteomes" id="UP000824087">
    <property type="component" value="Unassembled WGS sequence"/>
</dbReference>
<evidence type="ECO:0000313" key="7">
    <source>
        <dbReference type="Proteomes" id="UP000824087"/>
    </source>
</evidence>
<dbReference type="InterPro" id="IPR050808">
    <property type="entry name" value="Phage_Integrase"/>
</dbReference>
<dbReference type="InterPro" id="IPR010998">
    <property type="entry name" value="Integrase_recombinase_N"/>
</dbReference>
<dbReference type="Pfam" id="PF13102">
    <property type="entry name" value="Phage_int_SAM_5"/>
    <property type="match status" value="1"/>
</dbReference>
<dbReference type="Gene3D" id="1.10.443.10">
    <property type="entry name" value="Intergrase catalytic core"/>
    <property type="match status" value="1"/>
</dbReference>
<dbReference type="InterPro" id="IPR011010">
    <property type="entry name" value="DNA_brk_join_enz"/>
</dbReference>
<evidence type="ECO:0000259" key="5">
    <source>
        <dbReference type="PROSITE" id="PS51898"/>
    </source>
</evidence>
<keyword evidence="3" id="KW-0238">DNA-binding</keyword>
<accession>A0A9D1HXU3</accession>
<dbReference type="AlphaFoldDB" id="A0A9D1HXU3"/>
<dbReference type="EMBL" id="DVML01000041">
    <property type="protein sequence ID" value="HIU23290.1"/>
    <property type="molecule type" value="Genomic_DNA"/>
</dbReference>
<dbReference type="InterPro" id="IPR013762">
    <property type="entry name" value="Integrase-like_cat_sf"/>
</dbReference>
<dbReference type="InterPro" id="IPR028259">
    <property type="entry name" value="AP2-like_int_N"/>
</dbReference>
<proteinExistence type="inferred from homology"/>
<dbReference type="InterPro" id="IPR002104">
    <property type="entry name" value="Integrase_catalytic"/>
</dbReference>
<dbReference type="InterPro" id="IPR025269">
    <property type="entry name" value="SAM-like_dom"/>
</dbReference>
<dbReference type="Pfam" id="PF00589">
    <property type="entry name" value="Phage_integrase"/>
    <property type="match status" value="1"/>
</dbReference>
<dbReference type="SUPFAM" id="SSF56349">
    <property type="entry name" value="DNA breaking-rejoining enzymes"/>
    <property type="match status" value="1"/>
</dbReference>
<dbReference type="Gene3D" id="1.10.150.130">
    <property type="match status" value="1"/>
</dbReference>
<dbReference type="CDD" id="cd01189">
    <property type="entry name" value="INT_ICEBs1_C_like"/>
    <property type="match status" value="1"/>
</dbReference>